<dbReference type="EMBL" id="KV918774">
    <property type="protein sequence ID" value="OSX80512.1"/>
    <property type="molecule type" value="Genomic_DNA"/>
</dbReference>
<dbReference type="AlphaFoldDB" id="A0A1X6PI26"/>
<gene>
    <name evidence="1" type="ORF">BU14_0051s0032</name>
</gene>
<dbReference type="OrthoDB" id="78733at2759"/>
<evidence type="ECO:0000313" key="1">
    <source>
        <dbReference type="EMBL" id="OSX80512.1"/>
    </source>
</evidence>
<organism evidence="1 2">
    <name type="scientific">Porphyra umbilicalis</name>
    <name type="common">Purple laver</name>
    <name type="synonym">Red alga</name>
    <dbReference type="NCBI Taxonomy" id="2786"/>
    <lineage>
        <taxon>Eukaryota</taxon>
        <taxon>Rhodophyta</taxon>
        <taxon>Bangiophyceae</taxon>
        <taxon>Bangiales</taxon>
        <taxon>Bangiaceae</taxon>
        <taxon>Porphyra</taxon>
    </lineage>
</organism>
<name>A0A1X6PI26_PORUM</name>
<proteinExistence type="predicted"/>
<reference evidence="1 2" key="1">
    <citation type="submission" date="2017-03" db="EMBL/GenBank/DDBJ databases">
        <title>WGS assembly of Porphyra umbilicalis.</title>
        <authorList>
            <person name="Brawley S.H."/>
            <person name="Blouin N.A."/>
            <person name="Ficko-Blean E."/>
            <person name="Wheeler G.L."/>
            <person name="Lohr M."/>
            <person name="Goodson H.V."/>
            <person name="Jenkins J.W."/>
            <person name="Blaby-Haas C.E."/>
            <person name="Helliwell K.E."/>
            <person name="Chan C."/>
            <person name="Marriage T."/>
            <person name="Bhattacharya D."/>
            <person name="Klein A.S."/>
            <person name="Badis Y."/>
            <person name="Brodie J."/>
            <person name="Cao Y."/>
            <person name="Collen J."/>
            <person name="Dittami S.M."/>
            <person name="Gachon C.M."/>
            <person name="Green B.R."/>
            <person name="Karpowicz S."/>
            <person name="Kim J.W."/>
            <person name="Kudahl U."/>
            <person name="Lin S."/>
            <person name="Michel G."/>
            <person name="Mittag M."/>
            <person name="Olson B.J."/>
            <person name="Pangilinan J."/>
            <person name="Peng Y."/>
            <person name="Qiu H."/>
            <person name="Shu S."/>
            <person name="Singer J.T."/>
            <person name="Smith A.G."/>
            <person name="Sprecher B.N."/>
            <person name="Wagner V."/>
            <person name="Wang W."/>
            <person name="Wang Z.-Y."/>
            <person name="Yan J."/>
            <person name="Yarish C."/>
            <person name="Zoeuner-Riek S."/>
            <person name="Zhuang Y."/>
            <person name="Zou Y."/>
            <person name="Lindquist E.A."/>
            <person name="Grimwood J."/>
            <person name="Barry K."/>
            <person name="Rokhsar D.S."/>
            <person name="Schmutz J."/>
            <person name="Stiller J.W."/>
            <person name="Grossman A.R."/>
            <person name="Prochnik S.E."/>
        </authorList>
    </citation>
    <scope>NUCLEOTIDE SEQUENCE [LARGE SCALE GENOMIC DNA]</scope>
    <source>
        <strain evidence="1">4086291</strain>
    </source>
</reference>
<protein>
    <recommendedName>
        <fullName evidence="3">DDE-1 domain-containing protein</fullName>
    </recommendedName>
</protein>
<evidence type="ECO:0000313" key="2">
    <source>
        <dbReference type="Proteomes" id="UP000218209"/>
    </source>
</evidence>
<accession>A0A1X6PI26</accession>
<sequence>MELFAEEWGFRNPGREAPLIEDQLGSHKNVKTIQAALLKGVFLFSLAADSSRINQPLDEVPFASYKKWAVGRGEQATFDSMVTGTLTRDSLLGAAFTTERRAFTPANIRGSFRRCALWPFDPVTMTCRCREAKGMLAHRCGLREEATAAASEVIRASTERTAAAAGRLSTGKTTVCRNFLHSSVDLLAQHAKILASEAARVADRAPKEA</sequence>
<keyword evidence="2" id="KW-1185">Reference proteome</keyword>
<dbReference type="Proteomes" id="UP000218209">
    <property type="component" value="Unassembled WGS sequence"/>
</dbReference>
<evidence type="ECO:0008006" key="3">
    <source>
        <dbReference type="Google" id="ProtNLM"/>
    </source>
</evidence>